<feature type="region of interest" description="Disordered" evidence="1">
    <location>
        <begin position="130"/>
        <end position="175"/>
    </location>
</feature>
<dbReference type="EMBL" id="VWPK01000016">
    <property type="protein sequence ID" value="KAA5611930.1"/>
    <property type="molecule type" value="Genomic_DNA"/>
</dbReference>
<reference evidence="2 3" key="1">
    <citation type="submission" date="2019-09" db="EMBL/GenBank/DDBJ databases">
        <title>Genome sequence of Rhodovastum atsumiense, a diverse member of the Acetobacteraceae family of non-sulfur purple photosynthetic bacteria.</title>
        <authorList>
            <person name="Meyer T."/>
            <person name="Kyndt J."/>
        </authorList>
    </citation>
    <scope>NUCLEOTIDE SEQUENCE [LARGE SCALE GENOMIC DNA]</scope>
    <source>
        <strain evidence="2 3">DSM 21279</strain>
    </source>
</reference>
<evidence type="ECO:0000313" key="3">
    <source>
        <dbReference type="Proteomes" id="UP000325255"/>
    </source>
</evidence>
<protein>
    <submittedName>
        <fullName evidence="2">Uncharacterized protein</fullName>
    </submittedName>
</protein>
<keyword evidence="3" id="KW-1185">Reference proteome</keyword>
<dbReference type="Proteomes" id="UP000325255">
    <property type="component" value="Unassembled WGS sequence"/>
</dbReference>
<organism evidence="2 3">
    <name type="scientific">Rhodovastum atsumiense</name>
    <dbReference type="NCBI Taxonomy" id="504468"/>
    <lineage>
        <taxon>Bacteria</taxon>
        <taxon>Pseudomonadati</taxon>
        <taxon>Pseudomonadota</taxon>
        <taxon>Alphaproteobacteria</taxon>
        <taxon>Acetobacterales</taxon>
        <taxon>Acetobacteraceae</taxon>
        <taxon>Rhodovastum</taxon>
    </lineage>
</organism>
<proteinExistence type="predicted"/>
<dbReference type="RefSeq" id="WP_150040940.1">
    <property type="nucleotide sequence ID" value="NZ_OW485601.1"/>
</dbReference>
<evidence type="ECO:0000313" key="2">
    <source>
        <dbReference type="EMBL" id="KAA5611930.1"/>
    </source>
</evidence>
<name>A0A5M6IUD8_9PROT</name>
<evidence type="ECO:0000256" key="1">
    <source>
        <dbReference type="SAM" id="MobiDB-lite"/>
    </source>
</evidence>
<dbReference type="AlphaFoldDB" id="A0A5M6IUD8"/>
<accession>A0A5M6IUD8</accession>
<gene>
    <name evidence="2" type="ORF">F1189_11745</name>
</gene>
<comment type="caution">
    <text evidence="2">The sequence shown here is derived from an EMBL/GenBank/DDBJ whole genome shotgun (WGS) entry which is preliminary data.</text>
</comment>
<feature type="compositionally biased region" description="Basic and acidic residues" evidence="1">
    <location>
        <begin position="164"/>
        <end position="175"/>
    </location>
</feature>
<sequence length="175" mass="18692">MATGSDPATDALWNARRAEIMRLLLQAGAKLAGRGAEVSQSNGWIFRAALGEFCVDATLNEPQFRWQAPDTLTVMPRAFRGGFHPLDRPAALRPAGVAFEPGTARLSEAGRATLGRVAAWLIDAMLEGPPAASAGTRDGASRPPRKPRGPNRTAWAARAAFRQGDARRGPDRRPG</sequence>